<dbReference type="GeneID" id="25318963"/>
<dbReference type="RefSeq" id="XP_013325971.1">
    <property type="nucleotide sequence ID" value="XM_013470517.1"/>
</dbReference>
<comment type="caution">
    <text evidence="2">The sequence shown here is derived from an EMBL/GenBank/DDBJ whole genome shotgun (WGS) entry which is preliminary data.</text>
</comment>
<feature type="region of interest" description="Disordered" evidence="1">
    <location>
        <begin position="34"/>
        <end position="66"/>
    </location>
</feature>
<name>A0A0F4YMA3_RASE3</name>
<sequence length="102" mass="11114">YVDGNVSSAEHTHSVPASPWLRWRLGTISVTGEALGHGGARSESRRRKAQLAPNHGLPARGQEQDANILHDRAPARGRGSKHCSIVTKLRASFDLSKELRVD</sequence>
<evidence type="ECO:0000256" key="1">
    <source>
        <dbReference type="SAM" id="MobiDB-lite"/>
    </source>
</evidence>
<dbReference type="Proteomes" id="UP000053958">
    <property type="component" value="Unassembled WGS sequence"/>
</dbReference>
<proteinExistence type="predicted"/>
<accession>A0A0F4YMA3</accession>
<gene>
    <name evidence="2" type="ORF">T310_6667</name>
</gene>
<organism evidence="2 3">
    <name type="scientific">Rasamsonia emersonii (strain ATCC 16479 / CBS 393.64 / IMI 116815)</name>
    <dbReference type="NCBI Taxonomy" id="1408163"/>
    <lineage>
        <taxon>Eukaryota</taxon>
        <taxon>Fungi</taxon>
        <taxon>Dikarya</taxon>
        <taxon>Ascomycota</taxon>
        <taxon>Pezizomycotina</taxon>
        <taxon>Eurotiomycetes</taxon>
        <taxon>Eurotiomycetidae</taxon>
        <taxon>Eurotiales</taxon>
        <taxon>Trichocomaceae</taxon>
        <taxon>Rasamsonia</taxon>
    </lineage>
</organism>
<protein>
    <submittedName>
        <fullName evidence="2">Uncharacterized protein</fullName>
    </submittedName>
</protein>
<reference evidence="2 3" key="1">
    <citation type="submission" date="2015-04" db="EMBL/GenBank/DDBJ databases">
        <authorList>
            <person name="Heijne W.H."/>
            <person name="Fedorova N.D."/>
            <person name="Nierman W.C."/>
            <person name="Vollebregt A.W."/>
            <person name="Zhao Z."/>
            <person name="Wu L."/>
            <person name="Kumar M."/>
            <person name="Stam H."/>
            <person name="van den Berg M.A."/>
            <person name="Pel H.J."/>
        </authorList>
    </citation>
    <scope>NUCLEOTIDE SEQUENCE [LARGE SCALE GENOMIC DNA]</scope>
    <source>
        <strain evidence="2 3">CBS 393.64</strain>
    </source>
</reference>
<evidence type="ECO:0000313" key="3">
    <source>
        <dbReference type="Proteomes" id="UP000053958"/>
    </source>
</evidence>
<feature type="non-terminal residue" evidence="2">
    <location>
        <position position="1"/>
    </location>
</feature>
<evidence type="ECO:0000313" key="2">
    <source>
        <dbReference type="EMBL" id="KKA19359.1"/>
    </source>
</evidence>
<dbReference type="AlphaFoldDB" id="A0A0F4YMA3"/>
<dbReference type="EMBL" id="LASV01000356">
    <property type="protein sequence ID" value="KKA19359.1"/>
    <property type="molecule type" value="Genomic_DNA"/>
</dbReference>
<keyword evidence="3" id="KW-1185">Reference proteome</keyword>